<comment type="caution">
    <text evidence="1">The sequence shown here is derived from an EMBL/GenBank/DDBJ whole genome shotgun (WGS) entry which is preliminary data.</text>
</comment>
<gene>
    <name evidence="1" type="ORF">TcWFU_007337</name>
</gene>
<sequence>MRHSQDRIVDVNIDNIRRKELDAVLRTLEVFPRTQTIAFRSLLYRKPNKRRDLSKAPKRLNSLMQPEVLTDICRSLLISATANQSLRMLELQNLPLACDDVVLLCQGLVKARNLRFLSFENSQIGDGAVTELCSALKRTLHVMALNLSGCSISDNGIRPIVNLLHVVVVDVTLAPVDDAEPWPNRSRPSSNQVEAMVEAIVDSLEVDNHVLPN</sequence>
<dbReference type="PANTHER" id="PTHR24110">
    <property type="entry name" value="CENTROSOMAL PROTEIN OF 78 KDA"/>
    <property type="match status" value="1"/>
</dbReference>
<evidence type="ECO:0000313" key="2">
    <source>
        <dbReference type="Proteomes" id="UP001651158"/>
    </source>
</evidence>
<keyword evidence="2" id="KW-1185">Reference proteome</keyword>
<dbReference type="InterPro" id="IPR032675">
    <property type="entry name" value="LRR_dom_sf"/>
</dbReference>
<dbReference type="Gene3D" id="3.80.10.10">
    <property type="entry name" value="Ribonuclease Inhibitor"/>
    <property type="match status" value="1"/>
</dbReference>
<accession>A0ABR4Q852</accession>
<evidence type="ECO:0000313" key="1">
    <source>
        <dbReference type="EMBL" id="KAL5105871.1"/>
    </source>
</evidence>
<name>A0ABR4Q852_9CEST</name>
<dbReference type="PANTHER" id="PTHR24110:SF3">
    <property type="entry name" value="CENTROSOMAL PROTEIN OF 78 KDA"/>
    <property type="match status" value="1"/>
</dbReference>
<dbReference type="SUPFAM" id="SSF52047">
    <property type="entry name" value="RNI-like"/>
    <property type="match status" value="1"/>
</dbReference>
<proteinExistence type="predicted"/>
<protein>
    <submittedName>
        <fullName evidence="1">Centrosomal protein of 78 kDa</fullName>
    </submittedName>
</protein>
<dbReference type="EMBL" id="JAKROA010000007">
    <property type="protein sequence ID" value="KAL5105871.1"/>
    <property type="molecule type" value="Genomic_DNA"/>
</dbReference>
<reference evidence="1 2" key="1">
    <citation type="journal article" date="2022" name="Front. Cell. Infect. Microbiol.">
        <title>The Genomes of Two Strains of Taenia crassiceps the Animal Model for the Study of Human Cysticercosis.</title>
        <authorList>
            <person name="Bobes R.J."/>
            <person name="Estrada K."/>
            <person name="Rios-Valencia D.G."/>
            <person name="Calderon-Gallegos A."/>
            <person name="de la Torre P."/>
            <person name="Carrero J.C."/>
            <person name="Sanchez-Flores A."/>
            <person name="Laclette J.P."/>
        </authorList>
    </citation>
    <scope>NUCLEOTIDE SEQUENCE [LARGE SCALE GENOMIC DNA]</scope>
    <source>
        <strain evidence="1">WFUcys</strain>
    </source>
</reference>
<dbReference type="SMART" id="SM00368">
    <property type="entry name" value="LRR_RI"/>
    <property type="match status" value="3"/>
</dbReference>
<organism evidence="1 2">
    <name type="scientific">Taenia crassiceps</name>
    <dbReference type="NCBI Taxonomy" id="6207"/>
    <lineage>
        <taxon>Eukaryota</taxon>
        <taxon>Metazoa</taxon>
        <taxon>Spiralia</taxon>
        <taxon>Lophotrochozoa</taxon>
        <taxon>Platyhelminthes</taxon>
        <taxon>Cestoda</taxon>
        <taxon>Eucestoda</taxon>
        <taxon>Cyclophyllidea</taxon>
        <taxon>Taeniidae</taxon>
        <taxon>Taenia</taxon>
    </lineage>
</organism>
<dbReference type="Proteomes" id="UP001651158">
    <property type="component" value="Unassembled WGS sequence"/>
</dbReference>